<evidence type="ECO:0000256" key="1">
    <source>
        <dbReference type="ARBA" id="ARBA00004236"/>
    </source>
</evidence>
<comment type="pathway">
    <text evidence="7">Carotenoid biosynthesis; staphyloxanthin biosynthesis; staphyloxanthin from farnesyl diphosphate: step 4/5.</text>
</comment>
<organism evidence="11 12">
    <name type="scientific">Mycolicibacterium austroafricanum</name>
    <name type="common">Mycobacterium austroafricanum</name>
    <dbReference type="NCBI Taxonomy" id="39687"/>
    <lineage>
        <taxon>Bacteria</taxon>
        <taxon>Bacillati</taxon>
        <taxon>Actinomycetota</taxon>
        <taxon>Actinomycetes</taxon>
        <taxon>Mycobacteriales</taxon>
        <taxon>Mycobacteriaceae</taxon>
        <taxon>Mycolicibacterium</taxon>
    </lineage>
</organism>
<name>A0ABT8HIA2_MYCAO</name>
<keyword evidence="4 11" id="KW-0808">Transferase</keyword>
<keyword evidence="5" id="KW-0472">Membrane</keyword>
<dbReference type="PANTHER" id="PTHR43646">
    <property type="entry name" value="GLYCOSYLTRANSFERASE"/>
    <property type="match status" value="1"/>
</dbReference>
<dbReference type="Proteomes" id="UP001172687">
    <property type="component" value="Unassembled WGS sequence"/>
</dbReference>
<keyword evidence="3 11" id="KW-0328">Glycosyltransferase</keyword>
<evidence type="ECO:0000256" key="2">
    <source>
        <dbReference type="ARBA" id="ARBA00022475"/>
    </source>
</evidence>
<protein>
    <recommendedName>
        <fullName evidence="9">4,4'-diaponeurosporenoate glycosyltransferase</fullName>
    </recommendedName>
</protein>
<reference evidence="11" key="1">
    <citation type="submission" date="2023-07" db="EMBL/GenBank/DDBJ databases">
        <title>Degradation of tert-butanol by M. austroafricanum TBA100.</title>
        <authorList>
            <person name="Helbich S."/>
            <person name="Vainshtein Y."/>
        </authorList>
    </citation>
    <scope>NUCLEOTIDE SEQUENCE</scope>
    <source>
        <strain evidence="11">TBA100</strain>
    </source>
</reference>
<feature type="domain" description="Glycosyltransferase 2-like" evidence="10">
    <location>
        <begin position="13"/>
        <end position="181"/>
    </location>
</feature>
<dbReference type="Gene3D" id="3.90.550.10">
    <property type="entry name" value="Spore Coat Polysaccharide Biosynthesis Protein SpsA, Chain A"/>
    <property type="match status" value="1"/>
</dbReference>
<comment type="caution">
    <text evidence="11">The sequence shown here is derived from an EMBL/GenBank/DDBJ whole genome shotgun (WGS) entry which is preliminary data.</text>
</comment>
<proteinExistence type="inferred from homology"/>
<comment type="function">
    <text evidence="6">Catalyzes the glycosylation of 4,4'-diaponeurosporenoate, i.e. the esterification of glucose at the C1'' position with the carboxyl group of 4,4'-diaponeurosporenic acid, to form glycosyl-4,4'-diaponeurosporenoate. This is a step in the biosynthesis of staphyloxanthin, an orange pigment present in most staphylococci strains.</text>
</comment>
<sequence length="251" mass="26580">MILFDGLPAPIVVVVPAHNEATHLPRCLRGVLTAALCVPNPVTTVVVLDSCDDGSDALAGQFGPDVHFVSVDAGNVGAARAAGFEYARTVLATAVSDAWFATTDADSVVDSDWLVRMTDADLRADADMVLGVVHVPVWRHLSPAMARRYLRAYRAKGSPGGGHGHVHGANMGFRASAYWSVGGFRALPSSEDVDLVERFAAAGLSVHRDRRLSVATSDRRDGRAPGGFAKYLRDLESSDRSDDPCPTGLSA</sequence>
<keyword evidence="2" id="KW-1003">Cell membrane</keyword>
<evidence type="ECO:0000256" key="7">
    <source>
        <dbReference type="ARBA" id="ARBA00037904"/>
    </source>
</evidence>
<accession>A0ABT8HIA2</accession>
<evidence type="ECO:0000256" key="3">
    <source>
        <dbReference type="ARBA" id="ARBA00022676"/>
    </source>
</evidence>
<dbReference type="PANTHER" id="PTHR43646:SF2">
    <property type="entry name" value="GLYCOSYLTRANSFERASE 2-LIKE DOMAIN-CONTAINING PROTEIN"/>
    <property type="match status" value="1"/>
</dbReference>
<evidence type="ECO:0000313" key="12">
    <source>
        <dbReference type="Proteomes" id="UP001172687"/>
    </source>
</evidence>
<dbReference type="RefSeq" id="WP_105387206.1">
    <property type="nucleotide sequence ID" value="NZ_CP070380.1"/>
</dbReference>
<dbReference type="GO" id="GO:0016757">
    <property type="term" value="F:glycosyltransferase activity"/>
    <property type="evidence" value="ECO:0007669"/>
    <property type="project" value="UniProtKB-KW"/>
</dbReference>
<gene>
    <name evidence="11" type="ORF">QYF68_22065</name>
</gene>
<evidence type="ECO:0000313" key="11">
    <source>
        <dbReference type="EMBL" id="MDN4520486.1"/>
    </source>
</evidence>
<comment type="similarity">
    <text evidence="8">Belongs to the glycosyltransferase 2 family. CrtQ subfamily.</text>
</comment>
<dbReference type="InterPro" id="IPR029044">
    <property type="entry name" value="Nucleotide-diphossugar_trans"/>
</dbReference>
<evidence type="ECO:0000256" key="6">
    <source>
        <dbReference type="ARBA" id="ARBA00037281"/>
    </source>
</evidence>
<evidence type="ECO:0000256" key="4">
    <source>
        <dbReference type="ARBA" id="ARBA00022679"/>
    </source>
</evidence>
<dbReference type="SUPFAM" id="SSF53448">
    <property type="entry name" value="Nucleotide-diphospho-sugar transferases"/>
    <property type="match status" value="1"/>
</dbReference>
<evidence type="ECO:0000256" key="8">
    <source>
        <dbReference type="ARBA" id="ARBA00038120"/>
    </source>
</evidence>
<comment type="subcellular location">
    <subcellularLocation>
        <location evidence="1">Cell membrane</location>
    </subcellularLocation>
</comment>
<dbReference type="EMBL" id="JAUHTC010000074">
    <property type="protein sequence ID" value="MDN4520486.1"/>
    <property type="molecule type" value="Genomic_DNA"/>
</dbReference>
<evidence type="ECO:0000256" key="5">
    <source>
        <dbReference type="ARBA" id="ARBA00023136"/>
    </source>
</evidence>
<evidence type="ECO:0000256" key="9">
    <source>
        <dbReference type="ARBA" id="ARBA00040345"/>
    </source>
</evidence>
<dbReference type="InterPro" id="IPR001173">
    <property type="entry name" value="Glyco_trans_2-like"/>
</dbReference>
<keyword evidence="12" id="KW-1185">Reference proteome</keyword>
<dbReference type="Pfam" id="PF00535">
    <property type="entry name" value="Glycos_transf_2"/>
    <property type="match status" value="1"/>
</dbReference>
<evidence type="ECO:0000259" key="10">
    <source>
        <dbReference type="Pfam" id="PF00535"/>
    </source>
</evidence>